<comment type="caution">
    <text evidence="2">The sequence shown here is derived from an EMBL/GenBank/DDBJ whole genome shotgun (WGS) entry which is preliminary data.</text>
</comment>
<dbReference type="Proteomes" id="UP000639772">
    <property type="component" value="Unassembled WGS sequence"/>
</dbReference>
<evidence type="ECO:0000313" key="2">
    <source>
        <dbReference type="EMBL" id="KAG0486896.1"/>
    </source>
</evidence>
<feature type="transmembrane region" description="Helical" evidence="1">
    <location>
        <begin position="12"/>
        <end position="35"/>
    </location>
</feature>
<organism evidence="2 3">
    <name type="scientific">Vanilla planifolia</name>
    <name type="common">Vanilla</name>
    <dbReference type="NCBI Taxonomy" id="51239"/>
    <lineage>
        <taxon>Eukaryota</taxon>
        <taxon>Viridiplantae</taxon>
        <taxon>Streptophyta</taxon>
        <taxon>Embryophyta</taxon>
        <taxon>Tracheophyta</taxon>
        <taxon>Spermatophyta</taxon>
        <taxon>Magnoliopsida</taxon>
        <taxon>Liliopsida</taxon>
        <taxon>Asparagales</taxon>
        <taxon>Orchidaceae</taxon>
        <taxon>Vanilloideae</taxon>
        <taxon>Vanilleae</taxon>
        <taxon>Vanilla</taxon>
    </lineage>
</organism>
<keyword evidence="1" id="KW-1133">Transmembrane helix</keyword>
<reference evidence="2 3" key="1">
    <citation type="journal article" date="2020" name="Nat. Food">
        <title>A phased Vanilla planifolia genome enables genetic improvement of flavour and production.</title>
        <authorList>
            <person name="Hasing T."/>
            <person name="Tang H."/>
            <person name="Brym M."/>
            <person name="Khazi F."/>
            <person name="Huang T."/>
            <person name="Chambers A.H."/>
        </authorList>
    </citation>
    <scope>NUCLEOTIDE SEQUENCE [LARGE SCALE GENOMIC DNA]</scope>
    <source>
        <tissue evidence="2">Leaf</tissue>
    </source>
</reference>
<feature type="non-terminal residue" evidence="2">
    <location>
        <position position="1"/>
    </location>
</feature>
<keyword evidence="1" id="KW-0472">Membrane</keyword>
<protein>
    <submittedName>
        <fullName evidence="2">Uncharacterized protein</fullName>
    </submittedName>
</protein>
<keyword evidence="1" id="KW-0812">Transmembrane</keyword>
<accession>A0A835V8E9</accession>
<name>A0A835V8E9_VANPL</name>
<feature type="non-terminal residue" evidence="2">
    <location>
        <position position="152"/>
    </location>
</feature>
<proteinExistence type="predicted"/>
<dbReference type="EMBL" id="JADCNM010000004">
    <property type="protein sequence ID" value="KAG0486896.1"/>
    <property type="molecule type" value="Genomic_DNA"/>
</dbReference>
<gene>
    <name evidence="2" type="ORF">HPP92_008991</name>
</gene>
<sequence>LLHSSTNPNSPLFSLLLILGSFSIIVPLLLFSAAASKNPLFTRYFKLSNIETSNGEGEHNSNLSKTLLLLLSSLNLTAAASSGSPTHGCSSNTPAHNIISLSLWCLSLNALLPGFPLCCPIAMHSFLINKYAWEERTLLQLFISIAVPNSAN</sequence>
<dbReference type="AlphaFoldDB" id="A0A835V8E9"/>
<evidence type="ECO:0000256" key="1">
    <source>
        <dbReference type="SAM" id="Phobius"/>
    </source>
</evidence>
<evidence type="ECO:0000313" key="3">
    <source>
        <dbReference type="Proteomes" id="UP000639772"/>
    </source>
</evidence>